<name>A0AAV7S0M6_PLEWA</name>
<evidence type="ECO:0008006" key="3">
    <source>
        <dbReference type="Google" id="ProtNLM"/>
    </source>
</evidence>
<organism evidence="1 2">
    <name type="scientific">Pleurodeles waltl</name>
    <name type="common">Iberian ribbed newt</name>
    <dbReference type="NCBI Taxonomy" id="8319"/>
    <lineage>
        <taxon>Eukaryota</taxon>
        <taxon>Metazoa</taxon>
        <taxon>Chordata</taxon>
        <taxon>Craniata</taxon>
        <taxon>Vertebrata</taxon>
        <taxon>Euteleostomi</taxon>
        <taxon>Amphibia</taxon>
        <taxon>Batrachia</taxon>
        <taxon>Caudata</taxon>
        <taxon>Salamandroidea</taxon>
        <taxon>Salamandridae</taxon>
        <taxon>Pleurodelinae</taxon>
        <taxon>Pleurodeles</taxon>
    </lineage>
</organism>
<reference evidence="1" key="1">
    <citation type="journal article" date="2022" name="bioRxiv">
        <title>Sequencing and chromosome-scale assembly of the giantPleurodeles waltlgenome.</title>
        <authorList>
            <person name="Brown T."/>
            <person name="Elewa A."/>
            <person name="Iarovenko S."/>
            <person name="Subramanian E."/>
            <person name="Araus A.J."/>
            <person name="Petzold A."/>
            <person name="Susuki M."/>
            <person name="Suzuki K.-i.T."/>
            <person name="Hayashi T."/>
            <person name="Toyoda A."/>
            <person name="Oliveira C."/>
            <person name="Osipova E."/>
            <person name="Leigh N.D."/>
            <person name="Simon A."/>
            <person name="Yun M.H."/>
        </authorList>
    </citation>
    <scope>NUCLEOTIDE SEQUENCE</scope>
    <source>
        <strain evidence="1">20211129_DDA</strain>
        <tissue evidence="1">Liver</tissue>
    </source>
</reference>
<protein>
    <recommendedName>
        <fullName evidence="3">Reverse transcriptase zinc-binding domain-containing protein</fullName>
    </recommendedName>
</protein>
<keyword evidence="2" id="KW-1185">Reference proteome</keyword>
<dbReference type="EMBL" id="JANPWB010000009">
    <property type="protein sequence ID" value="KAJ1158094.1"/>
    <property type="molecule type" value="Genomic_DNA"/>
</dbReference>
<accession>A0AAV7S0M6</accession>
<evidence type="ECO:0000313" key="2">
    <source>
        <dbReference type="Proteomes" id="UP001066276"/>
    </source>
</evidence>
<dbReference type="AlphaFoldDB" id="A0AAV7S0M6"/>
<gene>
    <name evidence="1" type="ORF">NDU88_010788</name>
</gene>
<dbReference type="Proteomes" id="UP001066276">
    <property type="component" value="Chromosome 5"/>
</dbReference>
<comment type="caution">
    <text evidence="1">The sequence shown here is derived from an EMBL/GenBank/DDBJ whole genome shotgun (WGS) entry which is preliminary data.</text>
</comment>
<sequence length="303" mass="34173">MAVADAQVFQDGGVRGFLRDAGLTVLGDWVVEGRLLDISEALSGCDGTALQRFCALRVHALLRERFFGAPGAPSEFRSLEVLCSARSPSKLITKLYNSMQELGGGLGVPSKTAWERDVGEPIPEVMCRSCCAHMKALSPNYRLRLLHFKFLHRLYYTPKRLHSMGLLADACCARCGTQDAGFLHLAWECAEVYNFWEEVWRSIAEMIELELPLSPKIALLGYMDEIQGPHRRLVGLLMLLAKRRVAMCWGQRRAPRRSEWLRDAAFCHDQLSVFWELMPEGSRPKDIWAPLNEYLAARTECAA</sequence>
<proteinExistence type="predicted"/>
<evidence type="ECO:0000313" key="1">
    <source>
        <dbReference type="EMBL" id="KAJ1158094.1"/>
    </source>
</evidence>